<evidence type="ECO:0000313" key="3">
    <source>
        <dbReference type="Proteomes" id="UP000324222"/>
    </source>
</evidence>
<feature type="compositionally biased region" description="Basic and acidic residues" evidence="1">
    <location>
        <begin position="48"/>
        <end position="61"/>
    </location>
</feature>
<feature type="region of interest" description="Disordered" evidence="1">
    <location>
        <begin position="48"/>
        <end position="72"/>
    </location>
</feature>
<reference evidence="2 3" key="1">
    <citation type="submission" date="2019-05" db="EMBL/GenBank/DDBJ databases">
        <title>Another draft genome of Portunus trituberculatus and its Hox gene families provides insights of decapod evolution.</title>
        <authorList>
            <person name="Jeong J.-H."/>
            <person name="Song I."/>
            <person name="Kim S."/>
            <person name="Choi T."/>
            <person name="Kim D."/>
            <person name="Ryu S."/>
            <person name="Kim W."/>
        </authorList>
    </citation>
    <scope>NUCLEOTIDE SEQUENCE [LARGE SCALE GENOMIC DNA]</scope>
    <source>
        <tissue evidence="2">Muscle</tissue>
    </source>
</reference>
<dbReference type="AlphaFoldDB" id="A0A5B7FQV1"/>
<evidence type="ECO:0000313" key="2">
    <source>
        <dbReference type="EMBL" id="MPC47649.1"/>
    </source>
</evidence>
<accession>A0A5B7FQV1</accession>
<dbReference type="Proteomes" id="UP000324222">
    <property type="component" value="Unassembled WGS sequence"/>
</dbReference>
<sequence length="97" mass="10649">MVAYSLAALRVTACLADRFPLGAALIRDKSASPREGFPYPQWDERAQASARADRSEWRAADHWSGVEQSGAREVEGTCMHVPPQLRRCRPVAVTPAA</sequence>
<name>A0A5B7FQV1_PORTR</name>
<protein>
    <submittedName>
        <fullName evidence="2">Uncharacterized protein</fullName>
    </submittedName>
</protein>
<evidence type="ECO:0000256" key="1">
    <source>
        <dbReference type="SAM" id="MobiDB-lite"/>
    </source>
</evidence>
<keyword evidence="3" id="KW-1185">Reference proteome</keyword>
<organism evidence="2 3">
    <name type="scientific">Portunus trituberculatus</name>
    <name type="common">Swimming crab</name>
    <name type="synonym">Neptunus trituberculatus</name>
    <dbReference type="NCBI Taxonomy" id="210409"/>
    <lineage>
        <taxon>Eukaryota</taxon>
        <taxon>Metazoa</taxon>
        <taxon>Ecdysozoa</taxon>
        <taxon>Arthropoda</taxon>
        <taxon>Crustacea</taxon>
        <taxon>Multicrustacea</taxon>
        <taxon>Malacostraca</taxon>
        <taxon>Eumalacostraca</taxon>
        <taxon>Eucarida</taxon>
        <taxon>Decapoda</taxon>
        <taxon>Pleocyemata</taxon>
        <taxon>Brachyura</taxon>
        <taxon>Eubrachyura</taxon>
        <taxon>Portunoidea</taxon>
        <taxon>Portunidae</taxon>
        <taxon>Portuninae</taxon>
        <taxon>Portunus</taxon>
    </lineage>
</organism>
<gene>
    <name evidence="2" type="ORF">E2C01_041402</name>
</gene>
<comment type="caution">
    <text evidence="2">The sequence shown here is derived from an EMBL/GenBank/DDBJ whole genome shotgun (WGS) entry which is preliminary data.</text>
</comment>
<dbReference type="EMBL" id="VSRR010007849">
    <property type="protein sequence ID" value="MPC47649.1"/>
    <property type="molecule type" value="Genomic_DNA"/>
</dbReference>
<proteinExistence type="predicted"/>